<dbReference type="EMBL" id="MN740171">
    <property type="protein sequence ID" value="QHT91904.1"/>
    <property type="molecule type" value="Genomic_DNA"/>
</dbReference>
<keyword evidence="1" id="KW-1133">Transmembrane helix</keyword>
<reference evidence="2" key="1">
    <citation type="journal article" date="2020" name="Nature">
        <title>Giant virus diversity and host interactions through global metagenomics.</title>
        <authorList>
            <person name="Schulz F."/>
            <person name="Roux S."/>
            <person name="Paez-Espino D."/>
            <person name="Jungbluth S."/>
            <person name="Walsh D.A."/>
            <person name="Denef V.J."/>
            <person name="McMahon K.D."/>
            <person name="Konstantinidis K.T."/>
            <person name="Eloe-Fadrosh E.A."/>
            <person name="Kyrpides N.C."/>
            <person name="Woyke T."/>
        </authorList>
    </citation>
    <scope>NUCLEOTIDE SEQUENCE</scope>
    <source>
        <strain evidence="2">GVMAG-M-3300023184-86</strain>
    </source>
</reference>
<feature type="transmembrane region" description="Helical" evidence="1">
    <location>
        <begin position="39"/>
        <end position="61"/>
    </location>
</feature>
<keyword evidence="1" id="KW-0812">Transmembrane</keyword>
<sequence>MKLFALIILAYTIYLILIQTNNLKGIVNTNKPEHITAQINTNIVCSYIFTIFLVILFISIIKSFFNI</sequence>
<name>A0A6C0IFJ9_9ZZZZ</name>
<protein>
    <submittedName>
        <fullName evidence="2">Uncharacterized protein</fullName>
    </submittedName>
</protein>
<proteinExistence type="predicted"/>
<keyword evidence="1" id="KW-0472">Membrane</keyword>
<evidence type="ECO:0000313" key="2">
    <source>
        <dbReference type="EMBL" id="QHT91904.1"/>
    </source>
</evidence>
<organism evidence="2">
    <name type="scientific">viral metagenome</name>
    <dbReference type="NCBI Taxonomy" id="1070528"/>
    <lineage>
        <taxon>unclassified sequences</taxon>
        <taxon>metagenomes</taxon>
        <taxon>organismal metagenomes</taxon>
    </lineage>
</organism>
<accession>A0A6C0IFJ9</accession>
<evidence type="ECO:0000256" key="1">
    <source>
        <dbReference type="SAM" id="Phobius"/>
    </source>
</evidence>
<dbReference type="AlphaFoldDB" id="A0A6C0IFJ9"/>